<name>A0A165FSN4_9APHY</name>
<dbReference type="Proteomes" id="UP000076871">
    <property type="component" value="Unassembled WGS sequence"/>
</dbReference>
<dbReference type="EMBL" id="KV427612">
    <property type="protein sequence ID" value="KZT09362.1"/>
    <property type="molecule type" value="Genomic_DNA"/>
</dbReference>
<evidence type="ECO:0000256" key="1">
    <source>
        <dbReference type="ARBA" id="ARBA00022729"/>
    </source>
</evidence>
<dbReference type="Gene3D" id="2.40.40.10">
    <property type="entry name" value="RlpA-like domain"/>
    <property type="match status" value="1"/>
</dbReference>
<dbReference type="AlphaFoldDB" id="A0A165FSN4"/>
<evidence type="ECO:0000256" key="2">
    <source>
        <dbReference type="SAM" id="SignalP"/>
    </source>
</evidence>
<feature type="signal peptide" evidence="2">
    <location>
        <begin position="1"/>
        <end position="20"/>
    </location>
</feature>
<sequence>MVRFATLSAVVCAFVAAVSASPVASETLERRQSYTGRGTYFEVGLGACGYTDVDTDSIIAISHDIYNGGEYCNRYVEIKDDSTGITQYARVRDECMGCDADAIDMSPSLFQSFNEDLSVGVLTVTWEFMSEGWSP</sequence>
<dbReference type="PANTHER" id="PTHR31836:SF25">
    <property type="entry name" value="RLPA-LIKE PROTEIN DOUBLE-PSI BETA-BARREL DOMAIN-CONTAINING PROTEIN"/>
    <property type="match status" value="1"/>
</dbReference>
<evidence type="ECO:0000313" key="4">
    <source>
        <dbReference type="Proteomes" id="UP000076871"/>
    </source>
</evidence>
<organism evidence="3 4">
    <name type="scientific">Laetiporus sulphureus 93-53</name>
    <dbReference type="NCBI Taxonomy" id="1314785"/>
    <lineage>
        <taxon>Eukaryota</taxon>
        <taxon>Fungi</taxon>
        <taxon>Dikarya</taxon>
        <taxon>Basidiomycota</taxon>
        <taxon>Agaricomycotina</taxon>
        <taxon>Agaricomycetes</taxon>
        <taxon>Polyporales</taxon>
        <taxon>Laetiporus</taxon>
    </lineage>
</organism>
<dbReference type="STRING" id="1314785.A0A165FSN4"/>
<evidence type="ECO:0008006" key="5">
    <source>
        <dbReference type="Google" id="ProtNLM"/>
    </source>
</evidence>
<dbReference type="GeneID" id="63821059"/>
<dbReference type="InParanoid" id="A0A165FSN4"/>
<reference evidence="3 4" key="1">
    <citation type="journal article" date="2016" name="Mol. Biol. Evol.">
        <title>Comparative Genomics of Early-Diverging Mushroom-Forming Fungi Provides Insights into the Origins of Lignocellulose Decay Capabilities.</title>
        <authorList>
            <person name="Nagy L.G."/>
            <person name="Riley R."/>
            <person name="Tritt A."/>
            <person name="Adam C."/>
            <person name="Daum C."/>
            <person name="Floudas D."/>
            <person name="Sun H."/>
            <person name="Yadav J.S."/>
            <person name="Pangilinan J."/>
            <person name="Larsson K.H."/>
            <person name="Matsuura K."/>
            <person name="Barry K."/>
            <person name="Labutti K."/>
            <person name="Kuo R."/>
            <person name="Ohm R.A."/>
            <person name="Bhattacharya S.S."/>
            <person name="Shirouzu T."/>
            <person name="Yoshinaga Y."/>
            <person name="Martin F.M."/>
            <person name="Grigoriev I.V."/>
            <person name="Hibbett D.S."/>
        </authorList>
    </citation>
    <scope>NUCLEOTIDE SEQUENCE [LARGE SCALE GENOMIC DNA]</scope>
    <source>
        <strain evidence="3 4">93-53</strain>
    </source>
</reference>
<dbReference type="PANTHER" id="PTHR31836">
    <property type="match status" value="1"/>
</dbReference>
<proteinExistence type="predicted"/>
<evidence type="ECO:0000313" key="3">
    <source>
        <dbReference type="EMBL" id="KZT09362.1"/>
    </source>
</evidence>
<feature type="chain" id="PRO_5007857904" description="RlpA-like protein double-psi beta-barrel domain-containing protein" evidence="2">
    <location>
        <begin position="21"/>
        <end position="135"/>
    </location>
</feature>
<dbReference type="SUPFAM" id="SSF50685">
    <property type="entry name" value="Barwin-like endoglucanases"/>
    <property type="match status" value="1"/>
</dbReference>
<keyword evidence="1 2" id="KW-0732">Signal</keyword>
<dbReference type="CDD" id="cd22191">
    <property type="entry name" value="DPBB_RlpA_EXP_N-like"/>
    <property type="match status" value="1"/>
</dbReference>
<dbReference type="InterPro" id="IPR051477">
    <property type="entry name" value="Expansin_CellWall"/>
</dbReference>
<dbReference type="InterPro" id="IPR036908">
    <property type="entry name" value="RlpA-like_sf"/>
</dbReference>
<accession>A0A165FSN4</accession>
<dbReference type="RefSeq" id="XP_040767102.1">
    <property type="nucleotide sequence ID" value="XM_040904029.1"/>
</dbReference>
<dbReference type="OrthoDB" id="406505at2759"/>
<gene>
    <name evidence="3" type="ORF">LAESUDRAFT_647059</name>
</gene>
<protein>
    <recommendedName>
        <fullName evidence="5">RlpA-like protein double-psi beta-barrel domain-containing protein</fullName>
    </recommendedName>
</protein>
<keyword evidence="4" id="KW-1185">Reference proteome</keyword>